<proteinExistence type="predicted"/>
<sequence length="443" mass="49429">MPTITILTAILWHFPLVVLVGLASYLVYQKRRSSSVYLLDFECHRPPPSYRFPTATFHELIYLDDRVDPESRAFLIKIIQKSGYSEETSIPPPNAVNPVMPSITHARDEAASIIFATVQNLLSVTNISPRAIDVLICNSSMFSPTPSLTAMVVNEFKMRSNVLSYNLSGMGCSAGIVSIALARDLLKARRNSLALIVSMEVLSLNWYGGKIPSMLVTNCLFRMGGAALLMSSRNHDKCSAKYELQHLVRTNKAREDRCYACVYQDVDPDNKTGVSISKAIPNVAGETLKANMVSLAPLVLPYSEQVRYVWSAIREKVRIIGRKDAYMPNFKKAFKHFCIHAGGKAVIEAAEKNLGLSKEDVEASEMTLHKFGNTSSSSIWYELAYLETKRKIKTGDRVWQIAFGSGFKCNSAVWKCISSQHTRTADAWKGKIKTDLIKEKNLL</sequence>
<evidence type="ECO:0000313" key="1">
    <source>
        <dbReference type="EMBL" id="KAI4342070.1"/>
    </source>
</evidence>
<reference evidence="2" key="1">
    <citation type="journal article" date="2023" name="Front. Plant Sci.">
        <title>Chromosomal-level genome assembly of Melastoma candidum provides insights into trichome evolution.</title>
        <authorList>
            <person name="Zhong Y."/>
            <person name="Wu W."/>
            <person name="Sun C."/>
            <person name="Zou P."/>
            <person name="Liu Y."/>
            <person name="Dai S."/>
            <person name="Zhou R."/>
        </authorList>
    </citation>
    <scope>NUCLEOTIDE SEQUENCE [LARGE SCALE GENOMIC DNA]</scope>
</reference>
<dbReference type="Proteomes" id="UP001057402">
    <property type="component" value="Chromosome 7"/>
</dbReference>
<gene>
    <name evidence="1" type="ORF">MLD38_026729</name>
</gene>
<protein>
    <submittedName>
        <fullName evidence="1">Uncharacterized protein</fullName>
    </submittedName>
</protein>
<keyword evidence="2" id="KW-1185">Reference proteome</keyword>
<organism evidence="1 2">
    <name type="scientific">Melastoma candidum</name>
    <dbReference type="NCBI Taxonomy" id="119954"/>
    <lineage>
        <taxon>Eukaryota</taxon>
        <taxon>Viridiplantae</taxon>
        <taxon>Streptophyta</taxon>
        <taxon>Embryophyta</taxon>
        <taxon>Tracheophyta</taxon>
        <taxon>Spermatophyta</taxon>
        <taxon>Magnoliopsida</taxon>
        <taxon>eudicotyledons</taxon>
        <taxon>Gunneridae</taxon>
        <taxon>Pentapetalae</taxon>
        <taxon>rosids</taxon>
        <taxon>malvids</taxon>
        <taxon>Myrtales</taxon>
        <taxon>Melastomataceae</taxon>
        <taxon>Melastomatoideae</taxon>
        <taxon>Melastomateae</taxon>
        <taxon>Melastoma</taxon>
    </lineage>
</organism>
<evidence type="ECO:0000313" key="2">
    <source>
        <dbReference type="Proteomes" id="UP001057402"/>
    </source>
</evidence>
<name>A0ACB9NZH9_9MYRT</name>
<comment type="caution">
    <text evidence="1">The sequence shown here is derived from an EMBL/GenBank/DDBJ whole genome shotgun (WGS) entry which is preliminary data.</text>
</comment>
<dbReference type="EMBL" id="CM042886">
    <property type="protein sequence ID" value="KAI4342070.1"/>
    <property type="molecule type" value="Genomic_DNA"/>
</dbReference>
<accession>A0ACB9NZH9</accession>